<evidence type="ECO:0000313" key="1">
    <source>
        <dbReference type="EMBL" id="QHS94448.1"/>
    </source>
</evidence>
<reference evidence="1" key="1">
    <citation type="journal article" date="2020" name="Nature">
        <title>Giant virus diversity and host interactions through global metagenomics.</title>
        <authorList>
            <person name="Schulz F."/>
            <person name="Roux S."/>
            <person name="Paez-Espino D."/>
            <person name="Jungbluth S."/>
            <person name="Walsh D.A."/>
            <person name="Denef V.J."/>
            <person name="McMahon K.D."/>
            <person name="Konstantinidis K.T."/>
            <person name="Eloe-Fadrosh E.A."/>
            <person name="Kyrpides N.C."/>
            <person name="Woyke T."/>
        </authorList>
    </citation>
    <scope>NUCLEOTIDE SEQUENCE</scope>
    <source>
        <strain evidence="1">GVMAG-M-3300018416-45</strain>
    </source>
</reference>
<dbReference type="EMBL" id="MN739225">
    <property type="protein sequence ID" value="QHS94448.1"/>
    <property type="molecule type" value="Genomic_DNA"/>
</dbReference>
<accession>A0A6C0BSR2</accession>
<dbReference type="AlphaFoldDB" id="A0A6C0BSR2"/>
<sequence>MLIQIDGSEFPNVLLKMSGVIESKQCIERFKQVWMMGYAVYTTPFKYIIDTTGYEGDVNDMKYVNSLISFFNKITKDRKIDPRYNNLEMAIVIIDSPISKQVLNAIMSVATTACPVHIVGSREEGAKYM</sequence>
<name>A0A6C0BSR2_9ZZZZ</name>
<protein>
    <submittedName>
        <fullName evidence="1">Uncharacterized protein</fullName>
    </submittedName>
</protein>
<proteinExistence type="predicted"/>
<organism evidence="1">
    <name type="scientific">viral metagenome</name>
    <dbReference type="NCBI Taxonomy" id="1070528"/>
    <lineage>
        <taxon>unclassified sequences</taxon>
        <taxon>metagenomes</taxon>
        <taxon>organismal metagenomes</taxon>
    </lineage>
</organism>